<reference evidence="3" key="1">
    <citation type="submission" date="2025-08" db="UniProtKB">
        <authorList>
            <consortium name="RefSeq"/>
        </authorList>
    </citation>
    <scope>IDENTIFICATION</scope>
    <source>
        <tissue evidence="3">Whole organism</tissue>
    </source>
</reference>
<dbReference type="RefSeq" id="XP_047738541.1">
    <property type="nucleotide sequence ID" value="XM_047882585.1"/>
</dbReference>
<gene>
    <name evidence="3" type="primary">LOC125178552</name>
</gene>
<accession>A0A979FNB0</accession>
<feature type="signal peptide" evidence="1">
    <location>
        <begin position="1"/>
        <end position="27"/>
    </location>
</feature>
<evidence type="ECO:0000256" key="1">
    <source>
        <dbReference type="SAM" id="SignalP"/>
    </source>
</evidence>
<dbReference type="OrthoDB" id="8939548at2759"/>
<dbReference type="Proteomes" id="UP000694843">
    <property type="component" value="Unplaced"/>
</dbReference>
<protein>
    <submittedName>
        <fullName evidence="3">Collagen alpha-1(XI) chain-like</fullName>
    </submittedName>
</protein>
<organism evidence="2 3">
    <name type="scientific">Hyalella azteca</name>
    <name type="common">Amphipod</name>
    <dbReference type="NCBI Taxonomy" id="294128"/>
    <lineage>
        <taxon>Eukaryota</taxon>
        <taxon>Metazoa</taxon>
        <taxon>Ecdysozoa</taxon>
        <taxon>Arthropoda</taxon>
        <taxon>Crustacea</taxon>
        <taxon>Multicrustacea</taxon>
        <taxon>Malacostraca</taxon>
        <taxon>Eumalacostraca</taxon>
        <taxon>Peracarida</taxon>
        <taxon>Amphipoda</taxon>
        <taxon>Senticaudata</taxon>
        <taxon>Talitrida</taxon>
        <taxon>Talitroidea</taxon>
        <taxon>Hyalellidae</taxon>
        <taxon>Hyalella</taxon>
    </lineage>
</organism>
<name>A0A979FNB0_HYAAZ</name>
<evidence type="ECO:0000313" key="3">
    <source>
        <dbReference type="RefSeq" id="XP_047738541.1"/>
    </source>
</evidence>
<dbReference type="KEGG" id="hazt:125178552"/>
<dbReference type="GeneID" id="125178552"/>
<dbReference type="AlphaFoldDB" id="A0A979FNB0"/>
<sequence>MLRCRALRLRLILHGLIWTWIYRIAHAAEGGGAAGAGGQLLQAVRLEEVPAGVVVTRGMCDERPVGDPTTPTALTAPDVAYRITKQAVLTFPTAQLFPGGFLIMTCK</sequence>
<proteinExistence type="predicted"/>
<evidence type="ECO:0000313" key="2">
    <source>
        <dbReference type="Proteomes" id="UP000694843"/>
    </source>
</evidence>
<keyword evidence="1" id="KW-0732">Signal</keyword>
<feature type="chain" id="PRO_5036824432" evidence="1">
    <location>
        <begin position="28"/>
        <end position="107"/>
    </location>
</feature>
<keyword evidence="2" id="KW-1185">Reference proteome</keyword>